<feature type="domain" description="C2H2-type" evidence="2">
    <location>
        <begin position="159"/>
        <end position="181"/>
    </location>
</feature>
<feature type="region of interest" description="Disordered" evidence="1">
    <location>
        <begin position="294"/>
        <end position="314"/>
    </location>
</feature>
<accession>A0A6A6HWV7</accession>
<gene>
    <name evidence="3" type="ORF">BU26DRAFT_524987</name>
</gene>
<reference evidence="3" key="1">
    <citation type="journal article" date="2020" name="Stud. Mycol.">
        <title>101 Dothideomycetes genomes: a test case for predicting lifestyles and emergence of pathogens.</title>
        <authorList>
            <person name="Haridas S."/>
            <person name="Albert R."/>
            <person name="Binder M."/>
            <person name="Bloem J."/>
            <person name="Labutti K."/>
            <person name="Salamov A."/>
            <person name="Andreopoulos B."/>
            <person name="Baker S."/>
            <person name="Barry K."/>
            <person name="Bills G."/>
            <person name="Bluhm B."/>
            <person name="Cannon C."/>
            <person name="Castanera R."/>
            <person name="Culley D."/>
            <person name="Daum C."/>
            <person name="Ezra D."/>
            <person name="Gonzalez J."/>
            <person name="Henrissat B."/>
            <person name="Kuo A."/>
            <person name="Liang C."/>
            <person name="Lipzen A."/>
            <person name="Lutzoni F."/>
            <person name="Magnuson J."/>
            <person name="Mondo S."/>
            <person name="Nolan M."/>
            <person name="Ohm R."/>
            <person name="Pangilinan J."/>
            <person name="Park H.-J."/>
            <person name="Ramirez L."/>
            <person name="Alfaro M."/>
            <person name="Sun H."/>
            <person name="Tritt A."/>
            <person name="Yoshinaga Y."/>
            <person name="Zwiers L.-H."/>
            <person name="Turgeon B."/>
            <person name="Goodwin S."/>
            <person name="Spatafora J."/>
            <person name="Crous P."/>
            <person name="Grigoriev I."/>
        </authorList>
    </citation>
    <scope>NUCLEOTIDE SEQUENCE</scope>
    <source>
        <strain evidence="3">CBS 122368</strain>
    </source>
</reference>
<name>A0A6A6HWV7_9PLEO</name>
<dbReference type="Proteomes" id="UP000800094">
    <property type="component" value="Unassembled WGS sequence"/>
</dbReference>
<dbReference type="SMART" id="SM00355">
    <property type="entry name" value="ZnF_C2H2"/>
    <property type="match status" value="3"/>
</dbReference>
<dbReference type="OrthoDB" id="3772622at2759"/>
<evidence type="ECO:0000259" key="2">
    <source>
        <dbReference type="SMART" id="SM00355"/>
    </source>
</evidence>
<proteinExistence type="predicted"/>
<dbReference type="GeneID" id="54583727"/>
<feature type="domain" description="C2H2-type" evidence="2">
    <location>
        <begin position="192"/>
        <end position="221"/>
    </location>
</feature>
<protein>
    <recommendedName>
        <fullName evidence="2">C2H2-type domain-containing protein</fullName>
    </recommendedName>
</protein>
<evidence type="ECO:0000313" key="3">
    <source>
        <dbReference type="EMBL" id="KAF2241860.1"/>
    </source>
</evidence>
<dbReference type="InterPro" id="IPR013087">
    <property type="entry name" value="Znf_C2H2_type"/>
</dbReference>
<dbReference type="AlphaFoldDB" id="A0A6A6HWV7"/>
<organism evidence="3 4">
    <name type="scientific">Trematosphaeria pertusa</name>
    <dbReference type="NCBI Taxonomy" id="390896"/>
    <lineage>
        <taxon>Eukaryota</taxon>
        <taxon>Fungi</taxon>
        <taxon>Dikarya</taxon>
        <taxon>Ascomycota</taxon>
        <taxon>Pezizomycotina</taxon>
        <taxon>Dothideomycetes</taxon>
        <taxon>Pleosporomycetidae</taxon>
        <taxon>Pleosporales</taxon>
        <taxon>Massarineae</taxon>
        <taxon>Trematosphaeriaceae</taxon>
        <taxon>Trematosphaeria</taxon>
    </lineage>
</organism>
<sequence>MLQLPFSFFSASRLSSTEERSTRYMVHLVNYLARRSQPSISLQAKIIDLRSNSLGKHLDNDVGKHGCKGWKRSRCLLCGDGTSASFRGRGELTRHCRKIHVTYGTFDRPFPCPECVLEGLEETTIEGGVSAWSHHVEEVHGTYHTPYLPSDQSSPESSSRCLFCDKTFTRRGLQRHIKPTHIRKEAVFQKPFSCPECHRQGKNEITIDGEEEWDRHVELCHGQPAEETCGILHGRKRRKDEDDVDDVLETEFAAVTVDGAAAGEWIPSDEEWITDDEEWSDDAISDIAITTPDFSIDSTSSGSQSPKTPGTASLTSIKSSDIFDDIYSLDSRILADESDKGWKRIKVHEKPPTFDVGEIFEVPLQVHLAQGLAVGVVV</sequence>
<evidence type="ECO:0000256" key="1">
    <source>
        <dbReference type="SAM" id="MobiDB-lite"/>
    </source>
</evidence>
<feature type="domain" description="C2H2-type" evidence="2">
    <location>
        <begin position="73"/>
        <end position="100"/>
    </location>
</feature>
<dbReference type="EMBL" id="ML987210">
    <property type="protein sequence ID" value="KAF2241860.1"/>
    <property type="molecule type" value="Genomic_DNA"/>
</dbReference>
<dbReference type="RefSeq" id="XP_033676864.1">
    <property type="nucleotide sequence ID" value="XM_033830397.1"/>
</dbReference>
<keyword evidence="4" id="KW-1185">Reference proteome</keyword>
<evidence type="ECO:0000313" key="4">
    <source>
        <dbReference type="Proteomes" id="UP000800094"/>
    </source>
</evidence>
<dbReference type="Gene3D" id="3.30.160.60">
    <property type="entry name" value="Classic Zinc Finger"/>
    <property type="match status" value="1"/>
</dbReference>